<dbReference type="FunFam" id="1.25.70.10:FF:000026">
    <property type="entry name" value="Mitochondrial transcription termination factor family protein"/>
    <property type="match status" value="1"/>
</dbReference>
<proteinExistence type="inferred from homology"/>
<name>A0AAV6LEB2_9ERIC</name>
<comment type="similarity">
    <text evidence="1">Belongs to the mTERF family.</text>
</comment>
<feature type="transmembrane region" description="Helical" evidence="4">
    <location>
        <begin position="38"/>
        <end position="57"/>
    </location>
</feature>
<organism evidence="5 6">
    <name type="scientific">Rhododendron griersonianum</name>
    <dbReference type="NCBI Taxonomy" id="479676"/>
    <lineage>
        <taxon>Eukaryota</taxon>
        <taxon>Viridiplantae</taxon>
        <taxon>Streptophyta</taxon>
        <taxon>Embryophyta</taxon>
        <taxon>Tracheophyta</taxon>
        <taxon>Spermatophyta</taxon>
        <taxon>Magnoliopsida</taxon>
        <taxon>eudicotyledons</taxon>
        <taxon>Gunneridae</taxon>
        <taxon>Pentapetalae</taxon>
        <taxon>asterids</taxon>
        <taxon>Ericales</taxon>
        <taxon>Ericaceae</taxon>
        <taxon>Ericoideae</taxon>
        <taxon>Rhodoreae</taxon>
        <taxon>Rhododendron</taxon>
    </lineage>
</organism>
<evidence type="ECO:0000313" key="6">
    <source>
        <dbReference type="Proteomes" id="UP000823749"/>
    </source>
</evidence>
<keyword evidence="4" id="KW-0472">Membrane</keyword>
<dbReference type="SUPFAM" id="SSF56112">
    <property type="entry name" value="Protein kinase-like (PK-like)"/>
    <property type="match status" value="1"/>
</dbReference>
<evidence type="ECO:0008006" key="7">
    <source>
        <dbReference type="Google" id="ProtNLM"/>
    </source>
</evidence>
<dbReference type="InterPro" id="IPR038538">
    <property type="entry name" value="MTERF_sf"/>
</dbReference>
<dbReference type="PANTHER" id="PTHR13068">
    <property type="entry name" value="CGI-12 PROTEIN-RELATED"/>
    <property type="match status" value="1"/>
</dbReference>
<keyword evidence="4" id="KW-0812">Transmembrane</keyword>
<comment type="caution">
    <text evidence="5">The sequence shown here is derived from an EMBL/GenBank/DDBJ whole genome shotgun (WGS) entry which is preliminary data.</text>
</comment>
<accession>A0AAV6LEB2</accession>
<dbReference type="InterPro" id="IPR003690">
    <property type="entry name" value="MTERF"/>
</dbReference>
<dbReference type="Proteomes" id="UP000823749">
    <property type="component" value="Chromosome 2"/>
</dbReference>
<evidence type="ECO:0000313" key="5">
    <source>
        <dbReference type="EMBL" id="KAG5563102.1"/>
    </source>
</evidence>
<evidence type="ECO:0000256" key="4">
    <source>
        <dbReference type="SAM" id="Phobius"/>
    </source>
</evidence>
<dbReference type="Gene3D" id="1.25.70.10">
    <property type="entry name" value="Transcription termination factor 3, mitochondrial"/>
    <property type="match status" value="1"/>
</dbReference>
<gene>
    <name evidence="5" type="ORF">RHGRI_005747</name>
</gene>
<keyword evidence="4" id="KW-1133">Transmembrane helix</keyword>
<keyword evidence="2" id="KW-0804">Transcription</keyword>
<dbReference type="Pfam" id="PF02536">
    <property type="entry name" value="mTERF"/>
    <property type="match status" value="1"/>
</dbReference>
<evidence type="ECO:0000256" key="3">
    <source>
        <dbReference type="ARBA" id="ARBA00022946"/>
    </source>
</evidence>
<dbReference type="PANTHER" id="PTHR13068:SF223">
    <property type="entry name" value="MITOCHONDRIAL TRANSCRIPTION TERMINATION FACTOR FAMILY PROTEIN"/>
    <property type="match status" value="1"/>
</dbReference>
<dbReference type="AlphaFoldDB" id="A0AAV6LEB2"/>
<dbReference type="GO" id="GO:0006353">
    <property type="term" value="P:DNA-templated transcription termination"/>
    <property type="evidence" value="ECO:0007669"/>
    <property type="project" value="UniProtKB-KW"/>
</dbReference>
<reference evidence="5" key="1">
    <citation type="submission" date="2020-08" db="EMBL/GenBank/DDBJ databases">
        <title>Plant Genome Project.</title>
        <authorList>
            <person name="Zhang R.-G."/>
        </authorList>
    </citation>
    <scope>NUCLEOTIDE SEQUENCE</scope>
    <source>
        <strain evidence="5">WSP0</strain>
        <tissue evidence="5">Leaf</tissue>
    </source>
</reference>
<dbReference type="GO" id="GO:0003676">
    <property type="term" value="F:nucleic acid binding"/>
    <property type="evidence" value="ECO:0007669"/>
    <property type="project" value="InterPro"/>
</dbReference>
<evidence type="ECO:0000256" key="2">
    <source>
        <dbReference type="ARBA" id="ARBA00022472"/>
    </source>
</evidence>
<protein>
    <recommendedName>
        <fullName evidence="7">Protein kinase domain-containing protein</fullName>
    </recommendedName>
</protein>
<keyword evidence="2" id="KW-0806">Transcription termination</keyword>
<dbReference type="InterPro" id="IPR011009">
    <property type="entry name" value="Kinase-like_dom_sf"/>
</dbReference>
<keyword evidence="6" id="KW-1185">Reference proteome</keyword>
<sequence>MSTGATVAVKVLATDSRQGEKEFQSEVMLLGRLHHRNLVNLVSYAVCISIQFSYSIALVNSAIFIPTVRGILSAIDVLVDHALVGYIRMMNRRPFFLLHSISVLRNPVNLFPLALGYRIPKAPTSELSWYWSTFASGAATALFPSSETQEEKVSVERVGARPKDSKDVFRSWGCSDSDIAKIFQRRPSLRNVDLANLQSKLNLLSGLGLSSTDLVKIINCRPRFLGSHINKFFDGRLAYLQELFGSTEVLLKAIIRNPSLLTYDFYTKIKPVVATYEDMGVSRKDLIAMLLSRPTLIPRTSINDEKLEYIRKTGISRNSKMYKYVVTLFAISRTETIRAKLANFEKFGFSEDEVLGLVGRSPLMLTLSIDKVQRNMTFILSMMKLPANAVLGYPFLLFFNLEAVLKPRMLLAGKIQDMGLLPQIKGPSMLTAFRMKEKRFLKLYVTCHPKEVADELMEFYSSAKDVKRLAESSKKKHNKGFPF</sequence>
<keyword evidence="3" id="KW-0809">Transit peptide</keyword>
<keyword evidence="2" id="KW-0805">Transcription regulation</keyword>
<dbReference type="EMBL" id="JACTNZ010000002">
    <property type="protein sequence ID" value="KAG5563102.1"/>
    <property type="molecule type" value="Genomic_DNA"/>
</dbReference>
<dbReference type="Gene3D" id="3.30.200.20">
    <property type="entry name" value="Phosphorylase Kinase, domain 1"/>
    <property type="match status" value="1"/>
</dbReference>
<evidence type="ECO:0000256" key="1">
    <source>
        <dbReference type="ARBA" id="ARBA00007692"/>
    </source>
</evidence>
<dbReference type="SMART" id="SM00733">
    <property type="entry name" value="Mterf"/>
    <property type="match status" value="6"/>
</dbReference>